<accession>A0A5S5B559</accession>
<gene>
    <name evidence="2" type="ORF">A9A72_124857</name>
</gene>
<dbReference type="Proteomes" id="UP000324282">
    <property type="component" value="Unassembled WGS sequence"/>
</dbReference>
<feature type="region of interest" description="Disordered" evidence="1">
    <location>
        <begin position="35"/>
        <end position="81"/>
    </location>
</feature>
<proteinExistence type="predicted"/>
<reference evidence="2 3" key="1">
    <citation type="submission" date="2019-07" db="EMBL/GenBank/DDBJ databases">
        <title>Deep subsurface shale carbon reservoir microbial communities from Ohio and West Virginia, USA.</title>
        <authorList>
            <person name="Wrighton K."/>
        </authorList>
    </citation>
    <scope>NUCLEOTIDE SEQUENCE [LARGE SCALE GENOMIC DNA]</scope>
    <source>
        <strain evidence="2 3">NP_8Ht</strain>
    </source>
</reference>
<comment type="caution">
    <text evidence="2">The sequence shown here is derived from an EMBL/GenBank/DDBJ whole genome shotgun (WGS) entry which is preliminary data.</text>
</comment>
<feature type="compositionally biased region" description="Polar residues" evidence="1">
    <location>
        <begin position="60"/>
        <end position="75"/>
    </location>
</feature>
<dbReference type="AlphaFoldDB" id="A0A5S5B559"/>
<evidence type="ECO:0000313" key="3">
    <source>
        <dbReference type="Proteomes" id="UP000324282"/>
    </source>
</evidence>
<name>A0A5S5B559_STUST</name>
<dbReference type="EMBL" id="VNHQ01000014">
    <property type="protein sequence ID" value="TYP62105.1"/>
    <property type="molecule type" value="Genomic_DNA"/>
</dbReference>
<sequence length="81" mass="8857">MMTLRRRGLAGMTVMLVCLQRMVLAHRIMPTCHSRGPHMGSHQWHRAQMQQDGEGGYPDGSTTTAVHAASGSSENGWAPNL</sequence>
<protein>
    <submittedName>
        <fullName evidence="2">Uncharacterized protein</fullName>
    </submittedName>
</protein>
<evidence type="ECO:0000313" key="2">
    <source>
        <dbReference type="EMBL" id="TYP62105.1"/>
    </source>
</evidence>
<organism evidence="2 3">
    <name type="scientific">Stutzerimonas stutzeri</name>
    <name type="common">Pseudomonas stutzeri</name>
    <dbReference type="NCBI Taxonomy" id="316"/>
    <lineage>
        <taxon>Bacteria</taxon>
        <taxon>Pseudomonadati</taxon>
        <taxon>Pseudomonadota</taxon>
        <taxon>Gammaproteobacteria</taxon>
        <taxon>Pseudomonadales</taxon>
        <taxon>Pseudomonadaceae</taxon>
        <taxon>Stutzerimonas</taxon>
    </lineage>
</organism>
<evidence type="ECO:0000256" key="1">
    <source>
        <dbReference type="SAM" id="MobiDB-lite"/>
    </source>
</evidence>